<keyword evidence="3" id="KW-1185">Reference proteome</keyword>
<dbReference type="EMBL" id="JAVRRD010000019">
    <property type="protein sequence ID" value="KAK5049563.1"/>
    <property type="molecule type" value="Genomic_DNA"/>
</dbReference>
<dbReference type="AlphaFoldDB" id="A0AAV9N501"/>
<accession>A0AAV9N501</accession>
<feature type="compositionally biased region" description="Polar residues" evidence="1">
    <location>
        <begin position="192"/>
        <end position="205"/>
    </location>
</feature>
<organism evidence="2 3">
    <name type="scientific">Exophiala bonariae</name>
    <dbReference type="NCBI Taxonomy" id="1690606"/>
    <lineage>
        <taxon>Eukaryota</taxon>
        <taxon>Fungi</taxon>
        <taxon>Dikarya</taxon>
        <taxon>Ascomycota</taxon>
        <taxon>Pezizomycotina</taxon>
        <taxon>Eurotiomycetes</taxon>
        <taxon>Chaetothyriomycetidae</taxon>
        <taxon>Chaetothyriales</taxon>
        <taxon>Herpotrichiellaceae</taxon>
        <taxon>Exophiala</taxon>
    </lineage>
</organism>
<reference evidence="2 3" key="1">
    <citation type="submission" date="2023-08" db="EMBL/GenBank/DDBJ databases">
        <title>Black Yeasts Isolated from many extreme environments.</title>
        <authorList>
            <person name="Coleine C."/>
            <person name="Stajich J.E."/>
            <person name="Selbmann L."/>
        </authorList>
    </citation>
    <scope>NUCLEOTIDE SEQUENCE [LARGE SCALE GENOMIC DNA]</scope>
    <source>
        <strain evidence="2 3">CCFEE 5792</strain>
    </source>
</reference>
<protein>
    <submittedName>
        <fullName evidence="2">Uncharacterized protein</fullName>
    </submittedName>
</protein>
<evidence type="ECO:0000313" key="2">
    <source>
        <dbReference type="EMBL" id="KAK5049563.1"/>
    </source>
</evidence>
<dbReference type="RefSeq" id="XP_064704608.1">
    <property type="nucleotide sequence ID" value="XM_064848069.1"/>
</dbReference>
<sequence length="205" mass="22879">MRCSEASWKRGQGPVPSALDSPSYDNGTGALDPQFIRENRLPSHVKTARDLYAYQKQRDAQQLLSPSAAIRNFGQAGSLYSESSYFERDSYNSYSSWSGRSSAQGQSCEISRPLNVRGPAVKSLVHADPMVRGLRGLYAMRAFPRVLPGARRVTPYEGYWLHRGTLRKIPGEKAGKGVWWKKKQQKTPAKEATNSSVETSGWYSD</sequence>
<feature type="region of interest" description="Disordered" evidence="1">
    <location>
        <begin position="1"/>
        <end position="38"/>
    </location>
</feature>
<evidence type="ECO:0000313" key="3">
    <source>
        <dbReference type="Proteomes" id="UP001358417"/>
    </source>
</evidence>
<feature type="region of interest" description="Disordered" evidence="1">
    <location>
        <begin position="177"/>
        <end position="205"/>
    </location>
</feature>
<proteinExistence type="predicted"/>
<dbReference type="Proteomes" id="UP001358417">
    <property type="component" value="Unassembled WGS sequence"/>
</dbReference>
<evidence type="ECO:0000256" key="1">
    <source>
        <dbReference type="SAM" id="MobiDB-lite"/>
    </source>
</evidence>
<dbReference type="GeneID" id="89972670"/>
<name>A0AAV9N501_9EURO</name>
<comment type="caution">
    <text evidence="2">The sequence shown here is derived from an EMBL/GenBank/DDBJ whole genome shotgun (WGS) entry which is preliminary data.</text>
</comment>
<gene>
    <name evidence="2" type="ORF">LTR84_004492</name>
</gene>